<reference evidence="6" key="1">
    <citation type="submission" date="2016-10" db="EMBL/GenBank/DDBJ databases">
        <authorList>
            <person name="Varghese N."/>
            <person name="Submissions S."/>
        </authorList>
    </citation>
    <scope>NUCLEOTIDE SEQUENCE [LARGE SCALE GENOMIC DNA]</scope>
    <source>
        <strain evidence="6">DSM 123</strain>
    </source>
</reference>
<evidence type="ECO:0000259" key="3">
    <source>
        <dbReference type="Pfam" id="PF00501"/>
    </source>
</evidence>
<dbReference type="SUPFAM" id="SSF56801">
    <property type="entry name" value="Acetyl-CoA synthetase-like"/>
    <property type="match status" value="1"/>
</dbReference>
<dbReference type="AlphaFoldDB" id="A0A1H8W8X2"/>
<proteinExistence type="inferred from homology"/>
<dbReference type="InterPro" id="IPR025110">
    <property type="entry name" value="AMP-bd_C"/>
</dbReference>
<dbReference type="RefSeq" id="WP_092685815.1">
    <property type="nucleotide sequence ID" value="NZ_FODT01000011.1"/>
</dbReference>
<organism evidence="5 6">
    <name type="scientific">Rhodopseudomonas pseudopalustris</name>
    <dbReference type="NCBI Taxonomy" id="1513892"/>
    <lineage>
        <taxon>Bacteria</taxon>
        <taxon>Pseudomonadati</taxon>
        <taxon>Pseudomonadota</taxon>
        <taxon>Alphaproteobacteria</taxon>
        <taxon>Hyphomicrobiales</taxon>
        <taxon>Nitrobacteraceae</taxon>
        <taxon>Rhodopseudomonas</taxon>
    </lineage>
</organism>
<feature type="domain" description="AMP-binding enzyme C-terminal" evidence="4">
    <location>
        <begin position="440"/>
        <end position="515"/>
    </location>
</feature>
<evidence type="ECO:0000313" key="5">
    <source>
        <dbReference type="EMBL" id="SEP23837.1"/>
    </source>
</evidence>
<dbReference type="EMBL" id="FODT01000011">
    <property type="protein sequence ID" value="SEP23837.1"/>
    <property type="molecule type" value="Genomic_DNA"/>
</dbReference>
<dbReference type="PROSITE" id="PS00455">
    <property type="entry name" value="AMP_BINDING"/>
    <property type="match status" value="1"/>
</dbReference>
<dbReference type="Gene3D" id="3.40.50.12780">
    <property type="entry name" value="N-terminal domain of ligase-like"/>
    <property type="match status" value="1"/>
</dbReference>
<dbReference type="GO" id="GO:0031956">
    <property type="term" value="F:medium-chain fatty acid-CoA ligase activity"/>
    <property type="evidence" value="ECO:0007669"/>
    <property type="project" value="TreeGrafter"/>
</dbReference>
<evidence type="ECO:0000256" key="2">
    <source>
        <dbReference type="ARBA" id="ARBA00022598"/>
    </source>
</evidence>
<dbReference type="OrthoDB" id="9803968at2"/>
<dbReference type="InterPro" id="IPR020845">
    <property type="entry name" value="AMP-binding_CS"/>
</dbReference>
<dbReference type="InterPro" id="IPR045851">
    <property type="entry name" value="AMP-bd_C_sf"/>
</dbReference>
<dbReference type="Gene3D" id="3.30.300.30">
    <property type="match status" value="1"/>
</dbReference>
<comment type="similarity">
    <text evidence="1">Belongs to the ATP-dependent AMP-binding enzyme family.</text>
</comment>
<name>A0A1H8W8X2_9BRAD</name>
<evidence type="ECO:0000256" key="1">
    <source>
        <dbReference type="ARBA" id="ARBA00006432"/>
    </source>
</evidence>
<keyword evidence="6" id="KW-1185">Reference proteome</keyword>
<accession>A0A1H8W8X2</accession>
<feature type="domain" description="AMP-dependent synthetase/ligase" evidence="3">
    <location>
        <begin position="16"/>
        <end position="389"/>
    </location>
</feature>
<keyword evidence="2" id="KW-0436">Ligase</keyword>
<dbReference type="Pfam" id="PF00501">
    <property type="entry name" value="AMP-binding"/>
    <property type="match status" value="1"/>
</dbReference>
<dbReference type="InterPro" id="IPR000873">
    <property type="entry name" value="AMP-dep_synth/lig_dom"/>
</dbReference>
<evidence type="ECO:0000313" key="6">
    <source>
        <dbReference type="Proteomes" id="UP000199615"/>
    </source>
</evidence>
<protein>
    <submittedName>
        <fullName evidence="5">Fatty-acyl-CoA synthase</fullName>
    </submittedName>
</protein>
<dbReference type="Proteomes" id="UP000199615">
    <property type="component" value="Unassembled WGS sequence"/>
</dbReference>
<dbReference type="Pfam" id="PF13193">
    <property type="entry name" value="AMP-binding_C"/>
    <property type="match status" value="1"/>
</dbReference>
<gene>
    <name evidence="5" type="ORF">SAMN05444123_11188</name>
</gene>
<dbReference type="PANTHER" id="PTHR43201">
    <property type="entry name" value="ACYL-COA SYNTHETASE"/>
    <property type="match status" value="1"/>
</dbReference>
<evidence type="ECO:0000259" key="4">
    <source>
        <dbReference type="Pfam" id="PF13193"/>
    </source>
</evidence>
<dbReference type="GO" id="GO:0006631">
    <property type="term" value="P:fatty acid metabolic process"/>
    <property type="evidence" value="ECO:0007669"/>
    <property type="project" value="TreeGrafter"/>
</dbReference>
<dbReference type="PANTHER" id="PTHR43201:SF5">
    <property type="entry name" value="MEDIUM-CHAIN ACYL-COA LIGASE ACSF2, MITOCHONDRIAL"/>
    <property type="match status" value="1"/>
</dbReference>
<sequence length="526" mass="58604">MIWDQYDTTLGRAIKTTAQRARDATAIIFDERNGARSLSWMDADEQSDRIAVWLHRQGIERGDRVGVMCTVRPEYILIYMACVKLGAVLVGVNALYKGQEVSQLVARTSPKILFVVERDGDRPVCDEIAEVLADGGGCRVVKLHTDQPQQGLLFDAIAETPTSEQRHWLAQRIAEIDPDDAALFVFTSGSTGVPKAVVLTHRNLIVNLAVQIRCFQMKADDRLLVHMPLNHVGAATELVVPSFLLGSSMVLIERFDPQHALDVVARHRVTFLHQVPAMYIKEFNLPNFEQYDLSSLRTMTVAGATTPPAVMAKMMEKVPQVFTGYGMTELGGFVTYTDANDDPDTISFTVGKIAPEFELKIVDDDKKEVPIGARGEVALRGDCCFKGYFGDEASTNEALDKNGWYYSGDIGVLDERRYLTLVDRKKLMFITGGYNVYPREIEDYVGRHDAVEFAACLPKPHDVMGEVGVLFVKLKDGTVRDTTAIEQFCVDGLAAYKVPRDIRVLKEFSLTPIGKIDRQKLSESVR</sequence>
<dbReference type="InterPro" id="IPR042099">
    <property type="entry name" value="ANL_N_sf"/>
</dbReference>